<evidence type="ECO:0000256" key="6">
    <source>
        <dbReference type="ARBA" id="ARBA00023136"/>
    </source>
</evidence>
<accession>A0A523YMC3</accession>
<dbReference type="Pfam" id="PF03994">
    <property type="entry name" value="DUF350"/>
    <property type="match status" value="1"/>
</dbReference>
<reference evidence="8 9" key="1">
    <citation type="submission" date="2019-03" db="EMBL/GenBank/DDBJ databases">
        <title>Metabolic potential of uncultured bacteria and archaea associated with petroleum seepage in deep-sea sediments.</title>
        <authorList>
            <person name="Dong X."/>
            <person name="Hubert C."/>
        </authorList>
    </citation>
    <scope>NUCLEOTIDE SEQUENCE [LARGE SCALE GENOMIC DNA]</scope>
    <source>
        <strain evidence="8">E29_bin28</strain>
    </source>
</reference>
<dbReference type="AlphaFoldDB" id="A0A523YMC3"/>
<keyword evidence="6 7" id="KW-0472">Membrane</keyword>
<sequence length="160" mass="17504">MPIGPSVPFYLLALFWAVRLVVISFLCTFLGWLGIRILDALTPRIHERERIGKDPLSVGLFIAGFTIFIGLVIHGSSTAPIAIGGSLIQSLMGFRRLALISLGFFVSLLIFLALFNILNKLTPKIPFLSIKDNSLAVGIYVFGYLVFLGIILHAALTMSL</sequence>
<comment type="similarity">
    <text evidence="2">Belongs to the UPF0719 family.</text>
</comment>
<name>A0A523YMC3_UNCAE</name>
<gene>
    <name evidence="8" type="ORF">E3J33_03305</name>
</gene>
<keyword evidence="4 7" id="KW-0812">Transmembrane</keyword>
<dbReference type="GO" id="GO:0005886">
    <property type="term" value="C:plasma membrane"/>
    <property type="evidence" value="ECO:0007669"/>
    <property type="project" value="UniProtKB-SubCell"/>
</dbReference>
<feature type="transmembrane region" description="Helical" evidence="7">
    <location>
        <begin position="56"/>
        <end position="77"/>
    </location>
</feature>
<evidence type="ECO:0008006" key="10">
    <source>
        <dbReference type="Google" id="ProtNLM"/>
    </source>
</evidence>
<protein>
    <recommendedName>
        <fullName evidence="10">DUF350 domain-containing protein</fullName>
    </recommendedName>
</protein>
<evidence type="ECO:0000256" key="7">
    <source>
        <dbReference type="SAM" id="Phobius"/>
    </source>
</evidence>
<evidence type="ECO:0000313" key="8">
    <source>
        <dbReference type="EMBL" id="TET92695.1"/>
    </source>
</evidence>
<dbReference type="Proteomes" id="UP000316925">
    <property type="component" value="Unassembled WGS sequence"/>
</dbReference>
<keyword evidence="3" id="KW-1003">Cell membrane</keyword>
<comment type="caution">
    <text evidence="8">The sequence shown here is derived from an EMBL/GenBank/DDBJ whole genome shotgun (WGS) entry which is preliminary data.</text>
</comment>
<feature type="transmembrane region" description="Helical" evidence="7">
    <location>
        <begin position="12"/>
        <end position="35"/>
    </location>
</feature>
<dbReference type="EMBL" id="SOIJ01000186">
    <property type="protein sequence ID" value="TET92695.1"/>
    <property type="molecule type" value="Genomic_DNA"/>
</dbReference>
<evidence type="ECO:0000256" key="5">
    <source>
        <dbReference type="ARBA" id="ARBA00022989"/>
    </source>
</evidence>
<keyword evidence="5 7" id="KW-1133">Transmembrane helix</keyword>
<evidence type="ECO:0000256" key="2">
    <source>
        <dbReference type="ARBA" id="ARBA00005779"/>
    </source>
</evidence>
<organism evidence="8 9">
    <name type="scientific">Aerophobetes bacterium</name>
    <dbReference type="NCBI Taxonomy" id="2030807"/>
    <lineage>
        <taxon>Bacteria</taxon>
        <taxon>Candidatus Aerophobota</taxon>
    </lineage>
</organism>
<dbReference type="InterPro" id="IPR007140">
    <property type="entry name" value="DUF350"/>
</dbReference>
<evidence type="ECO:0000313" key="9">
    <source>
        <dbReference type="Proteomes" id="UP000316925"/>
    </source>
</evidence>
<evidence type="ECO:0000256" key="3">
    <source>
        <dbReference type="ARBA" id="ARBA00022475"/>
    </source>
</evidence>
<feature type="transmembrane region" description="Helical" evidence="7">
    <location>
        <begin position="97"/>
        <end position="115"/>
    </location>
</feature>
<comment type="subcellular location">
    <subcellularLocation>
        <location evidence="1">Cell membrane</location>
        <topology evidence="1">Multi-pass membrane protein</topology>
    </subcellularLocation>
</comment>
<evidence type="ECO:0000256" key="1">
    <source>
        <dbReference type="ARBA" id="ARBA00004651"/>
    </source>
</evidence>
<proteinExistence type="inferred from homology"/>
<evidence type="ECO:0000256" key="4">
    <source>
        <dbReference type="ARBA" id="ARBA00022692"/>
    </source>
</evidence>
<feature type="transmembrane region" description="Helical" evidence="7">
    <location>
        <begin position="135"/>
        <end position="156"/>
    </location>
</feature>